<dbReference type="AlphaFoldDB" id="A0A0N4Z7K1"/>
<evidence type="ECO:0000256" key="1">
    <source>
        <dbReference type="ARBA" id="ARBA00009986"/>
    </source>
</evidence>
<protein>
    <submittedName>
        <fullName evidence="7">Aldedh domain-containing protein</fullName>
    </submittedName>
</protein>
<dbReference type="Proteomes" id="UP000038045">
    <property type="component" value="Unplaced"/>
</dbReference>
<sequence>MSCKGATKECLEAYKDLNIPPPVVDINPKYTKLFINNEFVDGVHKKTIDVVNPSNNEVICKVAEAEIEDVDLAVAAAKKAFKLGSEWRTMDASVRGLLINNLADLLERDHTILASLESLDNGKPYKIAYLVDVPFSVKILRYFAGWCDKNCGKTIPVDGDFFTYTRHEAIGVCGAIIPWNFPLLMAIFKIAPAVATGNTVVLKVSEETPLTGLHLGSLIKEAGFPAGVVNIINGYGNKAGDALTKHMDVDKIAFTGSTAVGKIIMENAAKSNLKGVTLELGGKSPNIIFDDVNLDDAVAQAVEGIMFNHGQCCCAGSRTFVHAKIYDDFVAKAKEFVEKKKLGCPFDATVDQGPQISTRQMKTILSYIESGKKEGAKLITGGNRFGEKGCFIEPTIFADVTNEMKIAREEIFGPVMCIFKFEDEKDLVEIANDTIYGLAAGVMTNDITKALHVANNIRAGSVWVNCYNVFAVGAPFGGYKMSGIGRELGEYSLQCYTEVKTVTIKVAQKNS</sequence>
<dbReference type="InterPro" id="IPR016162">
    <property type="entry name" value="Ald_DH_N"/>
</dbReference>
<keyword evidence="6" id="KW-1185">Reference proteome</keyword>
<dbReference type="WBParaSite" id="PTRK_0000315500.1">
    <property type="protein sequence ID" value="PTRK_0000315500.1"/>
    <property type="gene ID" value="PTRK_0000315500"/>
</dbReference>
<dbReference type="Pfam" id="PF00171">
    <property type="entry name" value="Aldedh"/>
    <property type="match status" value="1"/>
</dbReference>
<dbReference type="Gene3D" id="3.40.605.10">
    <property type="entry name" value="Aldehyde Dehydrogenase, Chain A, domain 1"/>
    <property type="match status" value="1"/>
</dbReference>
<dbReference type="InterPro" id="IPR016161">
    <property type="entry name" value="Ald_DH/histidinol_DH"/>
</dbReference>
<evidence type="ECO:0000259" key="5">
    <source>
        <dbReference type="Pfam" id="PF00171"/>
    </source>
</evidence>
<dbReference type="FunFam" id="3.40.605.10:FF:000026">
    <property type="entry name" value="Aldehyde dehydrogenase, putative"/>
    <property type="match status" value="1"/>
</dbReference>
<comment type="similarity">
    <text evidence="1 4">Belongs to the aldehyde dehydrogenase family.</text>
</comment>
<evidence type="ECO:0000256" key="3">
    <source>
        <dbReference type="PROSITE-ProRule" id="PRU10007"/>
    </source>
</evidence>
<evidence type="ECO:0000256" key="4">
    <source>
        <dbReference type="RuleBase" id="RU003345"/>
    </source>
</evidence>
<dbReference type="InterPro" id="IPR015590">
    <property type="entry name" value="Aldehyde_DH_dom"/>
</dbReference>
<evidence type="ECO:0000313" key="7">
    <source>
        <dbReference type="WBParaSite" id="PTRK_0000315500.1"/>
    </source>
</evidence>
<proteinExistence type="inferred from homology"/>
<keyword evidence="2 4" id="KW-0560">Oxidoreductase</keyword>
<dbReference type="GO" id="GO:0016620">
    <property type="term" value="F:oxidoreductase activity, acting on the aldehyde or oxo group of donors, NAD or NADP as acceptor"/>
    <property type="evidence" value="ECO:0007669"/>
    <property type="project" value="InterPro"/>
</dbReference>
<dbReference type="PANTHER" id="PTHR11699">
    <property type="entry name" value="ALDEHYDE DEHYDROGENASE-RELATED"/>
    <property type="match status" value="1"/>
</dbReference>
<accession>A0A0N4Z7K1</accession>
<feature type="domain" description="Aldehyde dehydrogenase" evidence="5">
    <location>
        <begin position="40"/>
        <end position="502"/>
    </location>
</feature>
<name>A0A0N4Z7K1_PARTI</name>
<dbReference type="Gene3D" id="3.40.309.10">
    <property type="entry name" value="Aldehyde Dehydrogenase, Chain A, domain 2"/>
    <property type="match status" value="1"/>
</dbReference>
<feature type="active site" evidence="3">
    <location>
        <position position="279"/>
    </location>
</feature>
<dbReference type="SUPFAM" id="SSF53720">
    <property type="entry name" value="ALDH-like"/>
    <property type="match status" value="1"/>
</dbReference>
<dbReference type="InterPro" id="IPR029510">
    <property type="entry name" value="Ald_DH_CS_GLU"/>
</dbReference>
<dbReference type="FunFam" id="3.40.309.10:FF:000001">
    <property type="entry name" value="Mitochondrial aldehyde dehydrogenase 2"/>
    <property type="match status" value="1"/>
</dbReference>
<reference evidence="7" key="1">
    <citation type="submission" date="2017-02" db="UniProtKB">
        <authorList>
            <consortium name="WormBaseParasite"/>
        </authorList>
    </citation>
    <scope>IDENTIFICATION</scope>
</reference>
<organism evidence="6 7">
    <name type="scientific">Parastrongyloides trichosuri</name>
    <name type="common">Possum-specific nematode worm</name>
    <dbReference type="NCBI Taxonomy" id="131310"/>
    <lineage>
        <taxon>Eukaryota</taxon>
        <taxon>Metazoa</taxon>
        <taxon>Ecdysozoa</taxon>
        <taxon>Nematoda</taxon>
        <taxon>Chromadorea</taxon>
        <taxon>Rhabditida</taxon>
        <taxon>Tylenchina</taxon>
        <taxon>Panagrolaimomorpha</taxon>
        <taxon>Strongyloidoidea</taxon>
        <taxon>Strongyloididae</taxon>
        <taxon>Parastrongyloides</taxon>
    </lineage>
</organism>
<dbReference type="PROSITE" id="PS00687">
    <property type="entry name" value="ALDEHYDE_DEHYDR_GLU"/>
    <property type="match status" value="1"/>
</dbReference>
<dbReference type="InterPro" id="IPR016163">
    <property type="entry name" value="Ald_DH_C"/>
</dbReference>
<evidence type="ECO:0000256" key="2">
    <source>
        <dbReference type="ARBA" id="ARBA00023002"/>
    </source>
</evidence>
<evidence type="ECO:0000313" key="6">
    <source>
        <dbReference type="Proteomes" id="UP000038045"/>
    </source>
</evidence>
<dbReference type="FunFam" id="3.40.605.10:FF:000050">
    <property type="entry name" value="Aldehyde dehydrogenase, mitochondrial"/>
    <property type="match status" value="1"/>
</dbReference>
<dbReference type="STRING" id="131310.A0A0N4Z7K1"/>